<gene>
    <name evidence="3" type="primary">LOC101370920</name>
</gene>
<protein>
    <submittedName>
        <fullName evidence="3">Uncharacterized protein LOC101370920</fullName>
    </submittedName>
</protein>
<dbReference type="AlphaFoldDB" id="A0A9B0LW92"/>
<reference evidence="3" key="1">
    <citation type="submission" date="2025-08" db="UniProtKB">
        <authorList>
            <consortium name="RefSeq"/>
        </authorList>
    </citation>
    <scope>IDENTIFICATION</scope>
</reference>
<dbReference type="Pfam" id="PF17700">
    <property type="entry name" value="DUF5546"/>
    <property type="match status" value="1"/>
</dbReference>
<evidence type="ECO:0000256" key="1">
    <source>
        <dbReference type="SAM" id="MobiDB-lite"/>
    </source>
</evidence>
<keyword evidence="2" id="KW-1185">Reference proteome</keyword>
<feature type="region of interest" description="Disordered" evidence="1">
    <location>
        <begin position="111"/>
        <end position="134"/>
    </location>
</feature>
<organism evidence="2 3">
    <name type="scientific">Odobenus rosmarus divergens</name>
    <name type="common">Pacific walrus</name>
    <dbReference type="NCBI Taxonomy" id="9708"/>
    <lineage>
        <taxon>Eukaryota</taxon>
        <taxon>Metazoa</taxon>
        <taxon>Chordata</taxon>
        <taxon>Craniata</taxon>
        <taxon>Vertebrata</taxon>
        <taxon>Euteleostomi</taxon>
        <taxon>Mammalia</taxon>
        <taxon>Eutheria</taxon>
        <taxon>Laurasiatheria</taxon>
        <taxon>Carnivora</taxon>
        <taxon>Caniformia</taxon>
        <taxon>Pinnipedia</taxon>
        <taxon>Odobenidae</taxon>
        <taxon>Odobenus</taxon>
    </lineage>
</organism>
<dbReference type="Proteomes" id="UP000245340">
    <property type="component" value="Unplaced"/>
</dbReference>
<accession>A0A9B0LW92</accession>
<dbReference type="RefSeq" id="XP_004407819.1">
    <property type="nucleotide sequence ID" value="XM_004407762.1"/>
</dbReference>
<evidence type="ECO:0000313" key="2">
    <source>
        <dbReference type="Proteomes" id="UP000245340"/>
    </source>
</evidence>
<dbReference type="InterPro" id="IPR041032">
    <property type="entry name" value="DUF5546"/>
</dbReference>
<evidence type="ECO:0000313" key="3">
    <source>
        <dbReference type="RefSeq" id="XP_004407819.1"/>
    </source>
</evidence>
<name>A0A9B0LW92_ODORO</name>
<sequence length="207" mass="21798">MSRRKSGPTGSAITCSPCTATTPLRSCTRLSRSCSLMWATPRWYMAGRVATSTSGCPCWMSRPDLPPLPCSPEPWGLGSAWGLRLPSPLALPQLPPAPGWELGLLSPPIQPWQLTSPPPPANRPSVSGGPSLPPAPRANEKFFLPSWVVGDIFLGTTFLLSPPQPGFGFVSMVTGPNSLQEEGNAGRTGGGNEDEHLALVAAAMTDV</sequence>
<proteinExistence type="predicted"/>